<protein>
    <submittedName>
        <fullName evidence="1">Uncharacterized protein</fullName>
    </submittedName>
</protein>
<keyword evidence="2" id="KW-1185">Reference proteome</keyword>
<name>A0ACC1NHG2_9PEZI</name>
<organism evidence="1 2">
    <name type="scientific">Xylaria curta</name>
    <dbReference type="NCBI Taxonomy" id="42375"/>
    <lineage>
        <taxon>Eukaryota</taxon>
        <taxon>Fungi</taxon>
        <taxon>Dikarya</taxon>
        <taxon>Ascomycota</taxon>
        <taxon>Pezizomycotina</taxon>
        <taxon>Sordariomycetes</taxon>
        <taxon>Xylariomycetidae</taxon>
        <taxon>Xylariales</taxon>
        <taxon>Xylariaceae</taxon>
        <taxon>Xylaria</taxon>
    </lineage>
</organism>
<evidence type="ECO:0000313" key="1">
    <source>
        <dbReference type="EMBL" id="KAJ2978385.1"/>
    </source>
</evidence>
<gene>
    <name evidence="1" type="ORF">NUW58_g7515</name>
</gene>
<comment type="caution">
    <text evidence="1">The sequence shown here is derived from an EMBL/GenBank/DDBJ whole genome shotgun (WGS) entry which is preliminary data.</text>
</comment>
<proteinExistence type="predicted"/>
<dbReference type="Proteomes" id="UP001143856">
    <property type="component" value="Unassembled WGS sequence"/>
</dbReference>
<dbReference type="EMBL" id="JAPDGR010001968">
    <property type="protein sequence ID" value="KAJ2978385.1"/>
    <property type="molecule type" value="Genomic_DNA"/>
</dbReference>
<sequence length="578" mass="66062">MMSITAGMGTQAIKPQVFVEQPAILQLLDITLNVVTWEESETVEMSQLVSNLCNRYRDYQKLQQNFLTKRPVLDELTDNHNDVTEADLKKLFSSDEYEEFKDHVQAVERTFQRLTHSIQLGPLNAKWTQRLLHPTKERVDGNNEVAGSYSGVIETLHTLDFSVQEEQNTKFIDETREVVEIFRTHLTKYGSKWEGFEPLKARVRMENPTDVRERLGTIDRDLKAMARLIKNRQLYLRPDFETQTYGVGWELRLDSASGHNINVGHPIESWILPERLSRYQLLVEARSMHNSRQQEVPIEDFGLNGKYRGVCKLFITCRAENFPGRLFQCEGSGWLLDDSTIVTAGHCVYRIERSSDRRMNYGLLRAVEIEVCIGYARGGASGSSNMESRKGKWVLTHHEWYDRQEKDCDIALIRLQDAFEHPRGFPHVNETPRRGENETIYVVGYPIDIPPHLRQTMPEDTTGHIMYESSRSVTWDLDNPDTGLTYRADTYAGNSGGPVLRYNQEGILEVIGVHVSGDEGTGINSATTLGHYGIHLPTFLDALNNVQNGAFANGRFRNDKVEGWPQVQILTLPYVTPL</sequence>
<reference evidence="1" key="1">
    <citation type="submission" date="2022-10" db="EMBL/GenBank/DDBJ databases">
        <title>Genome Sequence of Xylaria curta.</title>
        <authorList>
            <person name="Buettner E."/>
        </authorList>
    </citation>
    <scope>NUCLEOTIDE SEQUENCE</scope>
    <source>
        <strain evidence="1">Babe10</strain>
    </source>
</reference>
<accession>A0ACC1NHG2</accession>
<evidence type="ECO:0000313" key="2">
    <source>
        <dbReference type="Proteomes" id="UP001143856"/>
    </source>
</evidence>